<protein>
    <recommendedName>
        <fullName evidence="5">DFP2-like protein</fullName>
    </recommendedName>
</protein>
<feature type="region of interest" description="Disordered" evidence="1">
    <location>
        <begin position="69"/>
        <end position="110"/>
    </location>
</feature>
<sequence>MKFSLILLIISSGCLAKTFGQTTIDPETILTDEISAETVTIVPENIVNEGETIPNEVPFTPTIVRNTEETEQVPRQYEQATNSQQQHHHQQQPQQPPHYQLQPQSQHQFS</sequence>
<gene>
    <name evidence="3" type="ORF">BLA29_011929</name>
</gene>
<evidence type="ECO:0000313" key="4">
    <source>
        <dbReference type="Proteomes" id="UP000194236"/>
    </source>
</evidence>
<evidence type="ECO:0000313" key="3">
    <source>
        <dbReference type="EMBL" id="OTF69955.1"/>
    </source>
</evidence>
<keyword evidence="2" id="KW-0732">Signal</keyword>
<feature type="compositionally biased region" description="Low complexity" evidence="1">
    <location>
        <begin position="91"/>
        <end position="110"/>
    </location>
</feature>
<feature type="chain" id="PRO_5012011336" description="DFP2-like protein" evidence="2">
    <location>
        <begin position="17"/>
        <end position="110"/>
    </location>
</feature>
<reference evidence="3 4" key="1">
    <citation type="submission" date="2017-03" db="EMBL/GenBank/DDBJ databases">
        <title>Genome Survey of Euroglyphus maynei.</title>
        <authorList>
            <person name="Arlian L.G."/>
            <person name="Morgan M.S."/>
            <person name="Rider S.D."/>
        </authorList>
    </citation>
    <scope>NUCLEOTIDE SEQUENCE [LARGE SCALE GENOMIC DNA]</scope>
    <source>
        <strain evidence="3">Arlian Lab</strain>
        <tissue evidence="3">Whole body</tissue>
    </source>
</reference>
<evidence type="ECO:0000256" key="1">
    <source>
        <dbReference type="SAM" id="MobiDB-lite"/>
    </source>
</evidence>
<name>A0A1Y3ARY9_EURMA</name>
<dbReference type="EMBL" id="MUJZ01068006">
    <property type="protein sequence ID" value="OTF69955.1"/>
    <property type="molecule type" value="Genomic_DNA"/>
</dbReference>
<organism evidence="3 4">
    <name type="scientific">Euroglyphus maynei</name>
    <name type="common">Mayne's house dust mite</name>
    <dbReference type="NCBI Taxonomy" id="6958"/>
    <lineage>
        <taxon>Eukaryota</taxon>
        <taxon>Metazoa</taxon>
        <taxon>Ecdysozoa</taxon>
        <taxon>Arthropoda</taxon>
        <taxon>Chelicerata</taxon>
        <taxon>Arachnida</taxon>
        <taxon>Acari</taxon>
        <taxon>Acariformes</taxon>
        <taxon>Sarcoptiformes</taxon>
        <taxon>Astigmata</taxon>
        <taxon>Psoroptidia</taxon>
        <taxon>Analgoidea</taxon>
        <taxon>Pyroglyphidae</taxon>
        <taxon>Pyroglyphinae</taxon>
        <taxon>Euroglyphus</taxon>
    </lineage>
</organism>
<feature type="signal peptide" evidence="2">
    <location>
        <begin position="1"/>
        <end position="16"/>
    </location>
</feature>
<proteinExistence type="predicted"/>
<feature type="non-terminal residue" evidence="3">
    <location>
        <position position="110"/>
    </location>
</feature>
<dbReference type="Proteomes" id="UP000194236">
    <property type="component" value="Unassembled WGS sequence"/>
</dbReference>
<dbReference type="AlphaFoldDB" id="A0A1Y3ARY9"/>
<evidence type="ECO:0008006" key="5">
    <source>
        <dbReference type="Google" id="ProtNLM"/>
    </source>
</evidence>
<evidence type="ECO:0000256" key="2">
    <source>
        <dbReference type="SAM" id="SignalP"/>
    </source>
</evidence>
<accession>A0A1Y3ARY9</accession>
<dbReference type="OrthoDB" id="6516357at2759"/>
<keyword evidence="4" id="KW-1185">Reference proteome</keyword>
<comment type="caution">
    <text evidence="3">The sequence shown here is derived from an EMBL/GenBank/DDBJ whole genome shotgun (WGS) entry which is preliminary data.</text>
</comment>